<dbReference type="Proteomes" id="UP000249341">
    <property type="component" value="Unassembled WGS sequence"/>
</dbReference>
<accession>A0A327ZAE3</accession>
<evidence type="ECO:0000259" key="2">
    <source>
        <dbReference type="Pfam" id="PF13239"/>
    </source>
</evidence>
<feature type="transmembrane region" description="Helical" evidence="1">
    <location>
        <begin position="31"/>
        <end position="50"/>
    </location>
</feature>
<dbReference type="InterPro" id="IPR025698">
    <property type="entry name" value="2TM_dom"/>
</dbReference>
<dbReference type="OrthoDB" id="5145586at2"/>
<keyword evidence="1" id="KW-0812">Transmembrane</keyword>
<feature type="transmembrane region" description="Helical" evidence="1">
    <location>
        <begin position="56"/>
        <end position="77"/>
    </location>
</feature>
<organism evidence="3 4">
    <name type="scientific">Actinoplanes lutulentus</name>
    <dbReference type="NCBI Taxonomy" id="1287878"/>
    <lineage>
        <taxon>Bacteria</taxon>
        <taxon>Bacillati</taxon>
        <taxon>Actinomycetota</taxon>
        <taxon>Actinomycetes</taxon>
        <taxon>Micromonosporales</taxon>
        <taxon>Micromonosporaceae</taxon>
        <taxon>Actinoplanes</taxon>
    </lineage>
</organism>
<evidence type="ECO:0000313" key="4">
    <source>
        <dbReference type="Proteomes" id="UP000249341"/>
    </source>
</evidence>
<proteinExistence type="predicted"/>
<keyword evidence="4" id="KW-1185">Reference proteome</keyword>
<comment type="caution">
    <text evidence="3">The sequence shown here is derived from an EMBL/GenBank/DDBJ whole genome shotgun (WGS) entry which is preliminary data.</text>
</comment>
<dbReference type="RefSeq" id="WP_111650585.1">
    <property type="nucleotide sequence ID" value="NZ_JACHWI010000006.1"/>
</dbReference>
<keyword evidence="1" id="KW-1133">Transmembrane helix</keyword>
<name>A0A327ZAE3_9ACTN</name>
<sequence>MYTRRENSDIETDPVRARAIRQLHLKRGLQIHALIYVMANIIQVVVWFAYTSEQFFWPLWSILGWGIGLVFHIWAVYSGASLDEDRIEREVNRINRGGAGN</sequence>
<dbReference type="Pfam" id="PF13239">
    <property type="entry name" value="2TM"/>
    <property type="match status" value="1"/>
</dbReference>
<protein>
    <submittedName>
        <fullName evidence="3">2TM domain-containing protein</fullName>
    </submittedName>
</protein>
<evidence type="ECO:0000313" key="3">
    <source>
        <dbReference type="EMBL" id="RAK35553.1"/>
    </source>
</evidence>
<reference evidence="3 4" key="1">
    <citation type="submission" date="2018-06" db="EMBL/GenBank/DDBJ databases">
        <title>Genomic Encyclopedia of Type Strains, Phase III (KMG-III): the genomes of soil and plant-associated and newly described type strains.</title>
        <authorList>
            <person name="Whitman W."/>
        </authorList>
    </citation>
    <scope>NUCLEOTIDE SEQUENCE [LARGE SCALE GENOMIC DNA]</scope>
    <source>
        <strain evidence="3 4">CGMCC 4.7090</strain>
    </source>
</reference>
<feature type="domain" description="2TM" evidence="2">
    <location>
        <begin position="18"/>
        <end position="89"/>
    </location>
</feature>
<keyword evidence="1" id="KW-0472">Membrane</keyword>
<dbReference type="AlphaFoldDB" id="A0A327ZAE3"/>
<dbReference type="EMBL" id="QLMJ01000009">
    <property type="protein sequence ID" value="RAK35553.1"/>
    <property type="molecule type" value="Genomic_DNA"/>
</dbReference>
<evidence type="ECO:0000256" key="1">
    <source>
        <dbReference type="SAM" id="Phobius"/>
    </source>
</evidence>
<gene>
    <name evidence="3" type="ORF">B0I29_10926</name>
</gene>